<keyword evidence="9" id="KW-1185">Reference proteome</keyword>
<dbReference type="GO" id="GO:0016020">
    <property type="term" value="C:membrane"/>
    <property type="evidence" value="ECO:0007669"/>
    <property type="project" value="UniProtKB-SubCell"/>
</dbReference>
<evidence type="ECO:0000313" key="8">
    <source>
        <dbReference type="EMBL" id="AYO29383.1"/>
    </source>
</evidence>
<feature type="transmembrane region" description="Helical" evidence="6">
    <location>
        <begin position="179"/>
        <end position="199"/>
    </location>
</feature>
<evidence type="ECO:0000256" key="6">
    <source>
        <dbReference type="SAM" id="Phobius"/>
    </source>
</evidence>
<protein>
    <submittedName>
        <fullName evidence="8">EamA/RhaT family transporter</fullName>
    </submittedName>
</protein>
<feature type="transmembrane region" description="Helical" evidence="6">
    <location>
        <begin position="94"/>
        <end position="115"/>
    </location>
</feature>
<keyword evidence="4 6" id="KW-1133">Transmembrane helix</keyword>
<feature type="transmembrane region" description="Helical" evidence="6">
    <location>
        <begin position="32"/>
        <end position="54"/>
    </location>
</feature>
<feature type="transmembrane region" description="Helical" evidence="6">
    <location>
        <begin position="124"/>
        <end position="142"/>
    </location>
</feature>
<feature type="domain" description="EamA" evidence="7">
    <location>
        <begin position="3"/>
        <end position="138"/>
    </location>
</feature>
<feature type="transmembrane region" description="Helical" evidence="6">
    <location>
        <begin position="148"/>
        <end position="167"/>
    </location>
</feature>
<dbReference type="EMBL" id="CP033169">
    <property type="protein sequence ID" value="AYO29383.1"/>
    <property type="molecule type" value="Genomic_DNA"/>
</dbReference>
<evidence type="ECO:0000256" key="1">
    <source>
        <dbReference type="ARBA" id="ARBA00004141"/>
    </source>
</evidence>
<comment type="subcellular location">
    <subcellularLocation>
        <location evidence="1">Membrane</location>
        <topology evidence="1">Multi-pass membrane protein</topology>
    </subcellularLocation>
</comment>
<accession>A0A3G2R1Q7</accession>
<keyword evidence="3 6" id="KW-0812">Transmembrane</keyword>
<dbReference type="InterPro" id="IPR037185">
    <property type="entry name" value="EmrE-like"/>
</dbReference>
<evidence type="ECO:0000256" key="5">
    <source>
        <dbReference type="ARBA" id="ARBA00023136"/>
    </source>
</evidence>
<dbReference type="KEGG" id="bacg:D2962_01080"/>
<reference evidence="8 9" key="1">
    <citation type="submission" date="2018-10" db="EMBL/GenBank/DDBJ databases">
        <authorList>
            <person name="Zhang X."/>
        </authorList>
    </citation>
    <scope>NUCLEOTIDE SEQUENCE [LARGE SCALE GENOMIC DNA]</scope>
    <source>
        <strain evidence="8 9">SK-G1</strain>
    </source>
</reference>
<dbReference type="Proteomes" id="UP000280960">
    <property type="component" value="Chromosome"/>
</dbReference>
<dbReference type="Gene3D" id="1.10.3730.20">
    <property type="match status" value="2"/>
</dbReference>
<dbReference type="PANTHER" id="PTHR32322">
    <property type="entry name" value="INNER MEMBRANE TRANSPORTER"/>
    <property type="match status" value="1"/>
</dbReference>
<feature type="domain" description="EamA" evidence="7">
    <location>
        <begin position="150"/>
        <end position="283"/>
    </location>
</feature>
<evidence type="ECO:0000256" key="2">
    <source>
        <dbReference type="ARBA" id="ARBA00007362"/>
    </source>
</evidence>
<dbReference type="RefSeq" id="WP_122013854.1">
    <property type="nucleotide sequence ID" value="NZ_CP033169.1"/>
</dbReference>
<gene>
    <name evidence="8" type="ORF">D2962_01080</name>
</gene>
<keyword evidence="5 6" id="KW-0472">Membrane</keyword>
<dbReference type="InterPro" id="IPR000620">
    <property type="entry name" value="EamA_dom"/>
</dbReference>
<evidence type="ECO:0000256" key="3">
    <source>
        <dbReference type="ARBA" id="ARBA00022692"/>
    </source>
</evidence>
<proteinExistence type="inferred from homology"/>
<dbReference type="PANTHER" id="PTHR32322:SF2">
    <property type="entry name" value="EAMA DOMAIN-CONTAINING PROTEIN"/>
    <property type="match status" value="1"/>
</dbReference>
<evidence type="ECO:0000259" key="7">
    <source>
        <dbReference type="Pfam" id="PF00892"/>
    </source>
</evidence>
<feature type="transmembrane region" description="Helical" evidence="6">
    <location>
        <begin position="66"/>
        <end position="88"/>
    </location>
</feature>
<name>A0A3G2R1Q7_9FIRM</name>
<comment type="similarity">
    <text evidence="2">Belongs to the EamA transporter family.</text>
</comment>
<dbReference type="AlphaFoldDB" id="A0A3G2R1Q7"/>
<organism evidence="8 9">
    <name type="scientific">Biomaibacter acetigenes</name>
    <dbReference type="NCBI Taxonomy" id="2316383"/>
    <lineage>
        <taxon>Bacteria</taxon>
        <taxon>Bacillati</taxon>
        <taxon>Bacillota</taxon>
        <taxon>Clostridia</taxon>
        <taxon>Thermosediminibacterales</taxon>
        <taxon>Tepidanaerobacteraceae</taxon>
        <taxon>Biomaibacter</taxon>
    </lineage>
</organism>
<dbReference type="Pfam" id="PF00892">
    <property type="entry name" value="EamA"/>
    <property type="match status" value="2"/>
</dbReference>
<evidence type="ECO:0000256" key="4">
    <source>
        <dbReference type="ARBA" id="ARBA00022989"/>
    </source>
</evidence>
<dbReference type="InterPro" id="IPR050638">
    <property type="entry name" value="AA-Vitamin_Transporters"/>
</dbReference>
<evidence type="ECO:0000313" key="9">
    <source>
        <dbReference type="Proteomes" id="UP000280960"/>
    </source>
</evidence>
<feature type="transmembrane region" description="Helical" evidence="6">
    <location>
        <begin position="211"/>
        <end position="232"/>
    </location>
</feature>
<dbReference type="SUPFAM" id="SSF103481">
    <property type="entry name" value="Multidrug resistance efflux transporter EmrE"/>
    <property type="match status" value="2"/>
</dbReference>
<sequence>MNKGFIYLAITVIFFSSYEVVGKTLSGVVNPYQLNFVRFLIGGLMLLPMALDHIKSRGIKLSAKDILYVSLIGLVNVGLSMSFLQIGINATKASLAAVIFSSNPLFVMISAYFILNEDLNLRKILGLMVGIAGIIIVFYKDLNLSKSYNYGIAMLIISAISYGIYTSMGKKFSQKTDSIIMNSLSFIIGSLFLLPVLIIKHYPALYIPYKALLPMAYLTFFVTGLAYYTYFVGLSYTNAGAGSTVFFIKPVMASLLAWMFLGEKISIQLVIGTLVILSGIAIVQHADKKSCSIMTQDITGRCL</sequence>
<feature type="transmembrane region" description="Helical" evidence="6">
    <location>
        <begin position="239"/>
        <end position="261"/>
    </location>
</feature>
<feature type="transmembrane region" description="Helical" evidence="6">
    <location>
        <begin position="267"/>
        <end position="286"/>
    </location>
</feature>